<dbReference type="Gene3D" id="3.90.79.10">
    <property type="entry name" value="Nucleoside Triphosphate Pyrophosphohydrolase"/>
    <property type="match status" value="1"/>
</dbReference>
<dbReference type="GO" id="GO:0046872">
    <property type="term" value="F:metal ion binding"/>
    <property type="evidence" value="ECO:0007669"/>
    <property type="project" value="UniProtKB-KW"/>
</dbReference>
<dbReference type="NCBIfam" id="NF007980">
    <property type="entry name" value="PRK10707.1"/>
    <property type="match status" value="1"/>
</dbReference>
<evidence type="ECO:0000313" key="9">
    <source>
        <dbReference type="Proteomes" id="UP000015462"/>
    </source>
</evidence>
<dbReference type="PROSITE" id="PS51462">
    <property type="entry name" value="NUDIX"/>
    <property type="match status" value="1"/>
</dbReference>
<dbReference type="SUPFAM" id="SSF55811">
    <property type="entry name" value="Nudix"/>
    <property type="match status" value="1"/>
</dbReference>
<comment type="caution">
    <text evidence="8">The sequence shown here is derived from an EMBL/GenBank/DDBJ whole genome shotgun (WGS) entry which is preliminary data.</text>
</comment>
<evidence type="ECO:0000256" key="4">
    <source>
        <dbReference type="ARBA" id="ARBA00022801"/>
    </source>
</evidence>
<protein>
    <submittedName>
        <fullName evidence="8">NTP pyrophosphohydrolase</fullName>
    </submittedName>
</protein>
<evidence type="ECO:0000256" key="2">
    <source>
        <dbReference type="ARBA" id="ARBA00001946"/>
    </source>
</evidence>
<dbReference type="InterPro" id="IPR015797">
    <property type="entry name" value="NUDIX_hydrolase-like_dom_sf"/>
</dbReference>
<keyword evidence="9" id="KW-1185">Reference proteome</keyword>
<proteinExistence type="predicted"/>
<sequence length="193" mass="21913">MKREQIIQCLEPASSLQGWSQQQRKDGLRNAAVLIPLVERDQWQVLLTKRTEHLNNHAGQVSFPGGRADSIDLSPLQTALRETEEEVGIQQDLIEVAGIIEPFLTVTNFKVVPIVGFVEPSFTLNIDEFEVADVFEVPLSILADQSCYERKEVVWKGQNRMYWELMYDGFQIWGATAAMLYAFAGRLRVAKNT</sequence>
<evidence type="ECO:0000259" key="7">
    <source>
        <dbReference type="PROSITE" id="PS51462"/>
    </source>
</evidence>
<gene>
    <name evidence="8" type="ORF">L196_07384</name>
</gene>
<dbReference type="RefSeq" id="WP_015006729.1">
    <property type="nucleotide sequence ID" value="NZ_KE646808.1"/>
</dbReference>
<name>A0AB33Z222_9GAMM</name>
<dbReference type="CDD" id="cd03426">
    <property type="entry name" value="NUDIX_CoAse_Nudt7"/>
    <property type="match status" value="1"/>
</dbReference>
<accession>A0AB33Z222</accession>
<keyword evidence="4" id="KW-0378">Hydrolase</keyword>
<evidence type="ECO:0000313" key="8">
    <source>
        <dbReference type="EMBL" id="EPD12967.1"/>
    </source>
</evidence>
<evidence type="ECO:0000256" key="1">
    <source>
        <dbReference type="ARBA" id="ARBA00001936"/>
    </source>
</evidence>
<dbReference type="InterPro" id="IPR000086">
    <property type="entry name" value="NUDIX_hydrolase_dom"/>
</dbReference>
<evidence type="ECO:0000256" key="5">
    <source>
        <dbReference type="ARBA" id="ARBA00022842"/>
    </source>
</evidence>
<dbReference type="Proteomes" id="UP000015462">
    <property type="component" value="Unassembled WGS sequence"/>
</dbReference>
<dbReference type="PANTHER" id="PTHR12992:SF11">
    <property type="entry name" value="MITOCHONDRIAL COENZYME A DIPHOSPHATASE NUDT8"/>
    <property type="match status" value="1"/>
</dbReference>
<evidence type="ECO:0000256" key="3">
    <source>
        <dbReference type="ARBA" id="ARBA00022723"/>
    </source>
</evidence>
<keyword evidence="6" id="KW-0464">Manganese</keyword>
<dbReference type="GO" id="GO:0010945">
    <property type="term" value="F:coenzyme A diphosphatase activity"/>
    <property type="evidence" value="ECO:0007669"/>
    <property type="project" value="InterPro"/>
</dbReference>
<dbReference type="PANTHER" id="PTHR12992">
    <property type="entry name" value="NUDIX HYDROLASE"/>
    <property type="match status" value="1"/>
</dbReference>
<dbReference type="EMBL" id="ASHL01000005">
    <property type="protein sequence ID" value="EPD12967.1"/>
    <property type="molecule type" value="Genomic_DNA"/>
</dbReference>
<comment type="cofactor">
    <cofactor evidence="1">
        <name>Mn(2+)</name>
        <dbReference type="ChEBI" id="CHEBI:29035"/>
    </cofactor>
</comment>
<keyword evidence="5" id="KW-0460">Magnesium</keyword>
<reference evidence="8 9" key="1">
    <citation type="journal article" date="2013" name="Genome Announc.">
        <title>Genome Sequence of the Pyrene- and Fluoranthene-Degrading Bacterium Cycloclasticus sp. Strain PY97M.</title>
        <authorList>
            <person name="Cui Z."/>
            <person name="Xu G."/>
            <person name="Li Q."/>
            <person name="Gao W."/>
            <person name="Zheng L."/>
        </authorList>
    </citation>
    <scope>NUCLEOTIDE SEQUENCE [LARGE SCALE GENOMIC DNA]</scope>
    <source>
        <strain evidence="8 9">PY97M</strain>
    </source>
</reference>
<organism evidence="8 9">
    <name type="scientific">Cycloclasticus pugetii</name>
    <dbReference type="NCBI Taxonomy" id="34068"/>
    <lineage>
        <taxon>Bacteria</taxon>
        <taxon>Pseudomonadati</taxon>
        <taxon>Pseudomonadota</taxon>
        <taxon>Gammaproteobacteria</taxon>
        <taxon>Thiotrichales</taxon>
        <taxon>Piscirickettsiaceae</taxon>
        <taxon>Cycloclasticus</taxon>
    </lineage>
</organism>
<dbReference type="AlphaFoldDB" id="A0AB33Z222"/>
<dbReference type="Pfam" id="PF00293">
    <property type="entry name" value="NUDIX"/>
    <property type="match status" value="1"/>
</dbReference>
<feature type="domain" description="Nudix hydrolase" evidence="7">
    <location>
        <begin position="28"/>
        <end position="167"/>
    </location>
</feature>
<evidence type="ECO:0000256" key="6">
    <source>
        <dbReference type="ARBA" id="ARBA00023211"/>
    </source>
</evidence>
<comment type="cofactor">
    <cofactor evidence="2">
        <name>Mg(2+)</name>
        <dbReference type="ChEBI" id="CHEBI:18420"/>
    </cofactor>
</comment>
<keyword evidence="3" id="KW-0479">Metal-binding</keyword>
<dbReference type="InterPro" id="IPR045121">
    <property type="entry name" value="CoAse"/>
</dbReference>